<keyword evidence="2 4" id="KW-0863">Zinc-finger</keyword>
<proteinExistence type="predicted"/>
<evidence type="ECO:0000256" key="1">
    <source>
        <dbReference type="ARBA" id="ARBA00022723"/>
    </source>
</evidence>
<dbReference type="RefSeq" id="XP_039143980.1">
    <property type="nucleotide sequence ID" value="XM_039288046.1"/>
</dbReference>
<evidence type="ECO:0000259" key="5">
    <source>
        <dbReference type="PROSITE" id="PS50966"/>
    </source>
</evidence>
<name>A0AB40CVJ0_DIOCR</name>
<dbReference type="PANTHER" id="PTHR31973:SF187">
    <property type="entry name" value="MUTATOR TRANSPOSASE MUDRA PROTEIN"/>
    <property type="match status" value="1"/>
</dbReference>
<dbReference type="AlphaFoldDB" id="A0AB40CVJ0"/>
<accession>A0AB40CVJ0</accession>
<dbReference type="InterPro" id="IPR007527">
    <property type="entry name" value="Znf_SWIM"/>
</dbReference>
<dbReference type="PANTHER" id="PTHR31973">
    <property type="entry name" value="POLYPROTEIN, PUTATIVE-RELATED"/>
    <property type="match status" value="1"/>
</dbReference>
<feature type="domain" description="SWIM-type" evidence="5">
    <location>
        <begin position="122"/>
        <end position="163"/>
    </location>
</feature>
<sequence length="268" mass="30699">MVDRENNYNWRWFLELLAVDLDINNSQLWAFMSDRQKAMSPGAYGFLQKIAPEHCVILGARSKGIVTLNEIIRTKLMCRIQKKRDAMQKCGSEYCPRIMKKLEKAKALSFTYSTTWSGGAQYQVLGNEGQFVVDRIEKTCSCRKWQLTGVPCAHAISALYYNQDRPENYIDECYKVSTFLAIYSHILYPTQDRSCWPSSNQSPMIPPPPVNNKRGKKTMLRRREPNEEAGYTKGKVSMKGRKITCSICGVAGHNKRFHGIQVPLQLNL</sequence>
<dbReference type="GO" id="GO:0008270">
    <property type="term" value="F:zinc ion binding"/>
    <property type="evidence" value="ECO:0007669"/>
    <property type="project" value="UniProtKB-KW"/>
</dbReference>
<keyword evidence="1" id="KW-0479">Metal-binding</keyword>
<reference evidence="7" key="1">
    <citation type="submission" date="2025-08" db="UniProtKB">
        <authorList>
            <consortium name="RefSeq"/>
        </authorList>
    </citation>
    <scope>IDENTIFICATION</scope>
</reference>
<evidence type="ECO:0000256" key="2">
    <source>
        <dbReference type="ARBA" id="ARBA00022771"/>
    </source>
</evidence>
<dbReference type="PROSITE" id="PS50966">
    <property type="entry name" value="ZF_SWIM"/>
    <property type="match status" value="1"/>
</dbReference>
<evidence type="ECO:0000256" key="3">
    <source>
        <dbReference type="ARBA" id="ARBA00022833"/>
    </source>
</evidence>
<evidence type="ECO:0000313" key="6">
    <source>
        <dbReference type="Proteomes" id="UP001515500"/>
    </source>
</evidence>
<keyword evidence="6" id="KW-1185">Reference proteome</keyword>
<keyword evidence="3" id="KW-0862">Zinc</keyword>
<gene>
    <name evidence="7" type="primary">LOC120281132</name>
</gene>
<dbReference type="Proteomes" id="UP001515500">
    <property type="component" value="Chromosome 17"/>
</dbReference>
<dbReference type="Pfam" id="PF04434">
    <property type="entry name" value="SWIM"/>
    <property type="match status" value="1"/>
</dbReference>
<organism evidence="6 7">
    <name type="scientific">Dioscorea cayennensis subsp. rotundata</name>
    <name type="common">White Guinea yam</name>
    <name type="synonym">Dioscorea rotundata</name>
    <dbReference type="NCBI Taxonomy" id="55577"/>
    <lineage>
        <taxon>Eukaryota</taxon>
        <taxon>Viridiplantae</taxon>
        <taxon>Streptophyta</taxon>
        <taxon>Embryophyta</taxon>
        <taxon>Tracheophyta</taxon>
        <taxon>Spermatophyta</taxon>
        <taxon>Magnoliopsida</taxon>
        <taxon>Liliopsida</taxon>
        <taxon>Dioscoreales</taxon>
        <taxon>Dioscoreaceae</taxon>
        <taxon>Dioscorea</taxon>
    </lineage>
</organism>
<protein>
    <submittedName>
        <fullName evidence="7">Uncharacterized protein LOC120281132</fullName>
    </submittedName>
</protein>
<evidence type="ECO:0000313" key="7">
    <source>
        <dbReference type="RefSeq" id="XP_039143980.1"/>
    </source>
</evidence>
<dbReference type="SMART" id="SM00575">
    <property type="entry name" value="ZnF_PMZ"/>
    <property type="match status" value="1"/>
</dbReference>
<dbReference type="GeneID" id="120281132"/>
<dbReference type="InterPro" id="IPR006564">
    <property type="entry name" value="Znf_PMZ"/>
</dbReference>
<evidence type="ECO:0000256" key="4">
    <source>
        <dbReference type="PROSITE-ProRule" id="PRU00325"/>
    </source>
</evidence>